<evidence type="ECO:0000313" key="1">
    <source>
        <dbReference type="EMBL" id="PBK86543.1"/>
    </source>
</evidence>
<organism evidence="1 2">
    <name type="scientific">Armillaria gallica</name>
    <name type="common">Bulbous honey fungus</name>
    <name type="synonym">Armillaria bulbosa</name>
    <dbReference type="NCBI Taxonomy" id="47427"/>
    <lineage>
        <taxon>Eukaryota</taxon>
        <taxon>Fungi</taxon>
        <taxon>Dikarya</taxon>
        <taxon>Basidiomycota</taxon>
        <taxon>Agaricomycotina</taxon>
        <taxon>Agaricomycetes</taxon>
        <taxon>Agaricomycetidae</taxon>
        <taxon>Agaricales</taxon>
        <taxon>Marasmiineae</taxon>
        <taxon>Physalacriaceae</taxon>
        <taxon>Armillaria</taxon>
    </lineage>
</organism>
<dbReference type="STRING" id="47427.A0A2H3DE59"/>
<name>A0A2H3DE59_ARMGA</name>
<evidence type="ECO:0000313" key="2">
    <source>
        <dbReference type="Proteomes" id="UP000217790"/>
    </source>
</evidence>
<dbReference type="InParanoid" id="A0A2H3DE59"/>
<accession>A0A2H3DE59</accession>
<proteinExistence type="predicted"/>
<protein>
    <submittedName>
        <fullName evidence="1">Uncharacterized protein</fullName>
    </submittedName>
</protein>
<dbReference type="Proteomes" id="UP000217790">
    <property type="component" value="Unassembled WGS sequence"/>
</dbReference>
<reference evidence="2" key="1">
    <citation type="journal article" date="2017" name="Nat. Ecol. Evol.">
        <title>Genome expansion and lineage-specific genetic innovations in the forest pathogenic fungi Armillaria.</title>
        <authorList>
            <person name="Sipos G."/>
            <person name="Prasanna A.N."/>
            <person name="Walter M.C."/>
            <person name="O'Connor E."/>
            <person name="Balint B."/>
            <person name="Krizsan K."/>
            <person name="Kiss B."/>
            <person name="Hess J."/>
            <person name="Varga T."/>
            <person name="Slot J."/>
            <person name="Riley R."/>
            <person name="Boka B."/>
            <person name="Rigling D."/>
            <person name="Barry K."/>
            <person name="Lee J."/>
            <person name="Mihaltcheva S."/>
            <person name="LaButti K."/>
            <person name="Lipzen A."/>
            <person name="Waldron R."/>
            <person name="Moloney N.M."/>
            <person name="Sperisen C."/>
            <person name="Kredics L."/>
            <person name="Vagvoelgyi C."/>
            <person name="Patrignani A."/>
            <person name="Fitzpatrick D."/>
            <person name="Nagy I."/>
            <person name="Doyle S."/>
            <person name="Anderson J.B."/>
            <person name="Grigoriev I.V."/>
            <person name="Gueldener U."/>
            <person name="Muensterkoetter M."/>
            <person name="Nagy L.G."/>
        </authorList>
    </citation>
    <scope>NUCLEOTIDE SEQUENCE [LARGE SCALE GENOMIC DNA]</scope>
    <source>
        <strain evidence="2">Ar21-2</strain>
    </source>
</reference>
<dbReference type="AlphaFoldDB" id="A0A2H3DE59"/>
<keyword evidence="2" id="KW-1185">Reference proteome</keyword>
<sequence>MKVDRFKDAKRLNAYVFRHFSTSVYTKMEDVSGTGQRAAPDITGAWMGTKAIINKASLDITRESGNDTPLVTYYTDNDHLLILETLDVKQCSWPEPSDKFMKQLKTSQEAKFGH</sequence>
<dbReference type="OrthoDB" id="437457at2759"/>
<dbReference type="EMBL" id="KZ293683">
    <property type="protein sequence ID" value="PBK86543.1"/>
    <property type="molecule type" value="Genomic_DNA"/>
</dbReference>
<gene>
    <name evidence="1" type="ORF">ARMGADRAFT_530399</name>
</gene>